<comment type="cofactor">
    <cofactor evidence="1 14">
        <name>pyridoxal 5'-phosphate</name>
        <dbReference type="ChEBI" id="CHEBI:597326"/>
    </cofactor>
</comment>
<keyword evidence="9 14" id="KW-0663">Pyridoxal phosphate</keyword>
<dbReference type="InterPro" id="IPR043131">
    <property type="entry name" value="BCAT-like_N"/>
</dbReference>
<dbReference type="GO" id="GO:0004084">
    <property type="term" value="F:branched-chain-amino-acid transaminase activity"/>
    <property type="evidence" value="ECO:0007669"/>
    <property type="project" value="UniProtKB-EC"/>
</dbReference>
<name>A0AAE3GG43_9PSEU</name>
<reference evidence="15" key="1">
    <citation type="submission" date="2022-06" db="EMBL/GenBank/DDBJ databases">
        <title>Genomic Encyclopedia of Archaeal and Bacterial Type Strains, Phase II (KMG-II): from individual species to whole genera.</title>
        <authorList>
            <person name="Goeker M."/>
        </authorList>
    </citation>
    <scope>NUCLEOTIDE SEQUENCE</scope>
    <source>
        <strain evidence="15">DSM 43935</strain>
    </source>
</reference>
<dbReference type="PANTHER" id="PTHR42743">
    <property type="entry name" value="AMINO-ACID AMINOTRANSFERASE"/>
    <property type="match status" value="1"/>
</dbReference>
<dbReference type="InterPro" id="IPR001544">
    <property type="entry name" value="Aminotrans_IV"/>
</dbReference>
<keyword evidence="7 14" id="KW-0028">Amino-acid biosynthesis</keyword>
<evidence type="ECO:0000256" key="8">
    <source>
        <dbReference type="ARBA" id="ARBA00022679"/>
    </source>
</evidence>
<evidence type="ECO:0000256" key="5">
    <source>
        <dbReference type="ARBA" id="ARBA00009320"/>
    </source>
</evidence>
<dbReference type="InterPro" id="IPR050571">
    <property type="entry name" value="Class-IV_PLP-Dep_Aminotrnsfr"/>
</dbReference>
<comment type="pathway">
    <text evidence="2 14">Amino-acid biosynthesis; L-isoleucine biosynthesis; L-isoleucine from 2-oxobutanoate: step 4/4.</text>
</comment>
<sequence length="304" mass="32800">MALPEAESIWMDGAVVPWHEARVHVLTHALHYGTGVLEGTRAYATDAGPAVFRLDDHLARLARSAHIIGLPLPHSVEQLRAATLDLVAANGHSSCYIRHLVFLGYGSMGINPGTTPVQVSIATWEWGAYLGDASQGARLMTSSWRRNDPNVVPTAAKATGPYLNSVLAKAEALRAGYDEAVLLSATGYLSECTGENIFLVRDGQLFTPPSSAGALEGITQDTVRRLADDLGLPVHTTNLLRSDLYTADEVFMSGTAAEIVPVRSVDDREIGGPGPITEKIRDAFTAAVHGRDDRYRDWLTPVHR</sequence>
<evidence type="ECO:0000256" key="3">
    <source>
        <dbReference type="ARBA" id="ARBA00004931"/>
    </source>
</evidence>
<comment type="catalytic activity">
    <reaction evidence="13 14">
        <text>L-leucine + 2-oxoglutarate = 4-methyl-2-oxopentanoate + L-glutamate</text>
        <dbReference type="Rhea" id="RHEA:18321"/>
        <dbReference type="ChEBI" id="CHEBI:16810"/>
        <dbReference type="ChEBI" id="CHEBI:17865"/>
        <dbReference type="ChEBI" id="CHEBI:29985"/>
        <dbReference type="ChEBI" id="CHEBI:57427"/>
        <dbReference type="EC" id="2.6.1.42"/>
    </reaction>
</comment>
<dbReference type="InterPro" id="IPR036038">
    <property type="entry name" value="Aminotransferase-like"/>
</dbReference>
<dbReference type="Proteomes" id="UP001206128">
    <property type="component" value="Unassembled WGS sequence"/>
</dbReference>
<comment type="catalytic activity">
    <reaction evidence="12 14">
        <text>L-isoleucine + 2-oxoglutarate = (S)-3-methyl-2-oxopentanoate + L-glutamate</text>
        <dbReference type="Rhea" id="RHEA:24801"/>
        <dbReference type="ChEBI" id="CHEBI:16810"/>
        <dbReference type="ChEBI" id="CHEBI:29985"/>
        <dbReference type="ChEBI" id="CHEBI:35146"/>
        <dbReference type="ChEBI" id="CHEBI:58045"/>
        <dbReference type="EC" id="2.6.1.42"/>
    </reaction>
</comment>
<evidence type="ECO:0000313" key="16">
    <source>
        <dbReference type="Proteomes" id="UP001206128"/>
    </source>
</evidence>
<dbReference type="CDD" id="cd01557">
    <property type="entry name" value="BCAT_beta_family"/>
    <property type="match status" value="1"/>
</dbReference>
<dbReference type="PANTHER" id="PTHR42743:SF11">
    <property type="entry name" value="AMINODEOXYCHORISMATE LYASE"/>
    <property type="match status" value="1"/>
</dbReference>
<dbReference type="GO" id="GO:0008652">
    <property type="term" value="P:amino acid biosynthetic process"/>
    <property type="evidence" value="ECO:0007669"/>
    <property type="project" value="UniProtKB-KW"/>
</dbReference>
<evidence type="ECO:0000256" key="10">
    <source>
        <dbReference type="ARBA" id="ARBA00023304"/>
    </source>
</evidence>
<dbReference type="InterPro" id="IPR033939">
    <property type="entry name" value="BCAT_family"/>
</dbReference>
<dbReference type="InterPro" id="IPR005785">
    <property type="entry name" value="B_amino_transI"/>
</dbReference>
<evidence type="ECO:0000256" key="12">
    <source>
        <dbReference type="ARBA" id="ARBA00048798"/>
    </source>
</evidence>
<comment type="catalytic activity">
    <reaction evidence="11 14">
        <text>L-valine + 2-oxoglutarate = 3-methyl-2-oxobutanoate + L-glutamate</text>
        <dbReference type="Rhea" id="RHEA:24813"/>
        <dbReference type="ChEBI" id="CHEBI:11851"/>
        <dbReference type="ChEBI" id="CHEBI:16810"/>
        <dbReference type="ChEBI" id="CHEBI:29985"/>
        <dbReference type="ChEBI" id="CHEBI:57762"/>
        <dbReference type="EC" id="2.6.1.42"/>
    </reaction>
</comment>
<keyword evidence="8 14" id="KW-0808">Transferase</keyword>
<evidence type="ECO:0000256" key="7">
    <source>
        <dbReference type="ARBA" id="ARBA00022605"/>
    </source>
</evidence>
<dbReference type="GO" id="GO:0009082">
    <property type="term" value="P:branched-chain amino acid biosynthetic process"/>
    <property type="evidence" value="ECO:0007669"/>
    <property type="project" value="UniProtKB-KW"/>
</dbReference>
<comment type="similarity">
    <text evidence="5 14">Belongs to the class-IV pyridoxal-phosphate-dependent aminotransferase family.</text>
</comment>
<dbReference type="EC" id="2.6.1.42" evidence="14"/>
<dbReference type="SUPFAM" id="SSF56752">
    <property type="entry name" value="D-aminoacid aminotransferase-like PLP-dependent enzymes"/>
    <property type="match status" value="1"/>
</dbReference>
<dbReference type="Gene3D" id="3.30.470.10">
    <property type="match status" value="1"/>
</dbReference>
<protein>
    <recommendedName>
        <fullName evidence="14">Branched-chain-amino-acid aminotransferase</fullName>
        <shortName evidence="14">BCAT</shortName>
        <ecNumber evidence="14">2.6.1.42</ecNumber>
    </recommendedName>
</protein>
<dbReference type="FunFam" id="3.20.10.10:FF:000002">
    <property type="entry name" value="D-alanine aminotransferase"/>
    <property type="match status" value="1"/>
</dbReference>
<evidence type="ECO:0000256" key="13">
    <source>
        <dbReference type="ARBA" id="ARBA00049229"/>
    </source>
</evidence>
<proteinExistence type="inferred from homology"/>
<dbReference type="Pfam" id="PF01063">
    <property type="entry name" value="Aminotran_4"/>
    <property type="match status" value="1"/>
</dbReference>
<dbReference type="EMBL" id="JAMTCK010000008">
    <property type="protein sequence ID" value="MCP2166767.1"/>
    <property type="molecule type" value="Genomic_DNA"/>
</dbReference>
<evidence type="ECO:0000256" key="2">
    <source>
        <dbReference type="ARBA" id="ARBA00004824"/>
    </source>
</evidence>
<evidence type="ECO:0000256" key="9">
    <source>
        <dbReference type="ARBA" id="ARBA00022898"/>
    </source>
</evidence>
<keyword evidence="16" id="KW-1185">Reference proteome</keyword>
<dbReference type="NCBIfam" id="TIGR01122">
    <property type="entry name" value="ilvE_I"/>
    <property type="match status" value="1"/>
</dbReference>
<comment type="pathway">
    <text evidence="4 14">Amino-acid biosynthesis; L-leucine biosynthesis; L-leucine from 3-methyl-2-oxobutanoate: step 4/4.</text>
</comment>
<organism evidence="15 16">
    <name type="scientific">Goodfellowiella coeruleoviolacea</name>
    <dbReference type="NCBI Taxonomy" id="334858"/>
    <lineage>
        <taxon>Bacteria</taxon>
        <taxon>Bacillati</taxon>
        <taxon>Actinomycetota</taxon>
        <taxon>Actinomycetes</taxon>
        <taxon>Pseudonocardiales</taxon>
        <taxon>Pseudonocardiaceae</taxon>
        <taxon>Goodfellowiella</taxon>
    </lineage>
</organism>
<comment type="caution">
    <text evidence="15">The sequence shown here is derived from an EMBL/GenBank/DDBJ whole genome shotgun (WGS) entry which is preliminary data.</text>
</comment>
<keyword evidence="6 14" id="KW-0032">Aminotransferase</keyword>
<dbReference type="AlphaFoldDB" id="A0AAE3GG43"/>
<evidence type="ECO:0000256" key="1">
    <source>
        <dbReference type="ARBA" id="ARBA00001933"/>
    </source>
</evidence>
<dbReference type="Gene3D" id="3.20.10.10">
    <property type="entry name" value="D-amino Acid Aminotransferase, subunit A, domain 2"/>
    <property type="match status" value="1"/>
</dbReference>
<dbReference type="NCBIfam" id="NF005146">
    <property type="entry name" value="PRK06606.1"/>
    <property type="match status" value="1"/>
</dbReference>
<gene>
    <name evidence="14" type="primary">ilvE</name>
    <name evidence="15" type="ORF">LX83_003639</name>
</gene>
<evidence type="ECO:0000256" key="4">
    <source>
        <dbReference type="ARBA" id="ARBA00005072"/>
    </source>
</evidence>
<accession>A0AAE3GG43</accession>
<evidence type="ECO:0000256" key="6">
    <source>
        <dbReference type="ARBA" id="ARBA00022576"/>
    </source>
</evidence>
<comment type="pathway">
    <text evidence="3 14">Amino-acid biosynthesis; L-valine biosynthesis; L-valine from pyruvate: step 4/4.</text>
</comment>
<dbReference type="InterPro" id="IPR043132">
    <property type="entry name" value="BCAT-like_C"/>
</dbReference>
<evidence type="ECO:0000256" key="11">
    <source>
        <dbReference type="ARBA" id="ARBA00048212"/>
    </source>
</evidence>
<keyword evidence="10 14" id="KW-0100">Branched-chain amino acid biosynthesis</keyword>
<comment type="function">
    <text evidence="14">Acts on leucine, isoleucine and valine.</text>
</comment>
<dbReference type="RefSeq" id="WP_253772963.1">
    <property type="nucleotide sequence ID" value="NZ_JAMTCK010000008.1"/>
</dbReference>
<evidence type="ECO:0000313" key="15">
    <source>
        <dbReference type="EMBL" id="MCP2166767.1"/>
    </source>
</evidence>
<evidence type="ECO:0000256" key="14">
    <source>
        <dbReference type="RuleBase" id="RU364094"/>
    </source>
</evidence>